<dbReference type="EMBL" id="SSWX01000019">
    <property type="protein sequence ID" value="THJ31866.1"/>
    <property type="molecule type" value="Genomic_DNA"/>
</dbReference>
<evidence type="ECO:0000313" key="1">
    <source>
        <dbReference type="EMBL" id="THJ31866.1"/>
    </source>
</evidence>
<accession>A0A4S5BQC5</accession>
<evidence type="ECO:0000313" key="2">
    <source>
        <dbReference type="Proteomes" id="UP000306236"/>
    </source>
</evidence>
<dbReference type="AlphaFoldDB" id="A0A4S5BQC5"/>
<keyword evidence="2" id="KW-1185">Reference proteome</keyword>
<proteinExistence type="predicted"/>
<name>A0A4S5BQC5_9BURK</name>
<reference evidence="1 2" key="1">
    <citation type="submission" date="2019-04" db="EMBL/GenBank/DDBJ databases">
        <title>Lampropedia sp YIM MLB12 draf genome.</title>
        <authorList>
            <person name="Wang Y.-X."/>
        </authorList>
    </citation>
    <scope>NUCLEOTIDE SEQUENCE [LARGE SCALE GENOMIC DNA]</scope>
    <source>
        <strain evidence="1 2">YIM MLB12</strain>
    </source>
</reference>
<sequence length="172" mass="19741">MRVTGATFHALAHAVKRRMGLSQRQWRWENWMHDNMPSKCIFVYVFVSRILTTYLAQKPCWQYICSATAPWPVLLQAAEISQRKNVFTIFLQSRKAPKSGSARRLLPLIRLYEQNGQRRNALFLRLALRVGVQKARSFVKNPRRAASPTAVFAAHRILLGSNAVCKKIGNTF</sequence>
<protein>
    <submittedName>
        <fullName evidence="1">Uncharacterized protein</fullName>
    </submittedName>
</protein>
<dbReference type="Proteomes" id="UP000306236">
    <property type="component" value="Unassembled WGS sequence"/>
</dbReference>
<comment type="caution">
    <text evidence="1">The sequence shown here is derived from an EMBL/GenBank/DDBJ whole genome shotgun (WGS) entry which is preliminary data.</text>
</comment>
<gene>
    <name evidence="1" type="ORF">E8K88_13615</name>
</gene>
<organism evidence="1 2">
    <name type="scientific">Lampropedia aestuarii</name>
    <dbReference type="NCBI Taxonomy" id="2562762"/>
    <lineage>
        <taxon>Bacteria</taxon>
        <taxon>Pseudomonadati</taxon>
        <taxon>Pseudomonadota</taxon>
        <taxon>Betaproteobacteria</taxon>
        <taxon>Burkholderiales</taxon>
        <taxon>Comamonadaceae</taxon>
        <taxon>Lampropedia</taxon>
    </lineage>
</organism>
<dbReference type="RefSeq" id="WP_136407231.1">
    <property type="nucleotide sequence ID" value="NZ_SSWX01000019.1"/>
</dbReference>